<evidence type="ECO:0000256" key="1">
    <source>
        <dbReference type="ARBA" id="ARBA00001974"/>
    </source>
</evidence>
<protein>
    <submittedName>
        <fullName evidence="8">FAD-containing monooxygenase EthA</fullName>
    </submittedName>
</protein>
<keyword evidence="6" id="KW-0560">Oxidoreductase</keyword>
<comment type="cofactor">
    <cofactor evidence="1">
        <name>FAD</name>
        <dbReference type="ChEBI" id="CHEBI:57692"/>
    </cofactor>
</comment>
<evidence type="ECO:0000256" key="5">
    <source>
        <dbReference type="ARBA" id="ARBA00022857"/>
    </source>
</evidence>
<dbReference type="AlphaFoldDB" id="A0A2M9XE61"/>
<sequence>MNKEHFAVITVGAGLSGISAGYHLQKLCPGKKYTILESRADIGGTWSLFRYPGIRSDSDMFTLGYSFRPWKEAKAIADGPSILNYVRETASEFGIDRNIRFEHRVTSTSWSSKENFWTINVEVGPKKEKRTYTADFLYICSGYYNYDRGFTPNFPGVKNFKGQIIHPQHWPENLDYKGKKVVVIGSGATAVTLVPSMADDASHVTMLQRSPTYITSLPSKDIVADFLRFILPAKLAHHITRVKNILIQIWFYQICKRSPNFAKWLIRARLKASLPKGYDIDTHFKPNYQPWDQRVCLVPDSDLFKAISKGKASIVTDHIETFTSKGIKLRSGKELEADIIVTATGLELLAIGGIQLKVDGEEIDISKQFTFKGLMLSGVPNFAFCVGYTNASWTLRADLTSTYVARLLNHMESKGYKQCVPICDPAKMEKEPILDLNSGYIQRAIDQFPQRGANRPWRFHQNYLMDLLDINFANVNDSNLSFG</sequence>
<dbReference type="EMBL" id="NPDN01000004">
    <property type="protein sequence ID" value="PJZ25940.1"/>
    <property type="molecule type" value="Genomic_DNA"/>
</dbReference>
<gene>
    <name evidence="8" type="ORF">CH357_08380</name>
</gene>
<evidence type="ECO:0000256" key="4">
    <source>
        <dbReference type="ARBA" id="ARBA00022827"/>
    </source>
</evidence>
<evidence type="ECO:0000256" key="3">
    <source>
        <dbReference type="ARBA" id="ARBA00022630"/>
    </source>
</evidence>
<keyword evidence="5" id="KW-0521">NADP</keyword>
<dbReference type="Gene3D" id="3.50.50.60">
    <property type="entry name" value="FAD/NAD(P)-binding domain"/>
    <property type="match status" value="1"/>
</dbReference>
<dbReference type="FunFam" id="3.50.50.60:FF:000228">
    <property type="entry name" value="FAD-containing monooxygenase EthA"/>
    <property type="match status" value="1"/>
</dbReference>
<dbReference type="GO" id="GO:0004499">
    <property type="term" value="F:N,N-dimethylaniline monooxygenase activity"/>
    <property type="evidence" value="ECO:0007669"/>
    <property type="project" value="InterPro"/>
</dbReference>
<organism evidence="8 9">
    <name type="scientific">Leptospira hartskeerlii</name>
    <dbReference type="NCBI Taxonomy" id="2023177"/>
    <lineage>
        <taxon>Bacteria</taxon>
        <taxon>Pseudomonadati</taxon>
        <taxon>Spirochaetota</taxon>
        <taxon>Spirochaetia</taxon>
        <taxon>Leptospirales</taxon>
        <taxon>Leptospiraceae</taxon>
        <taxon>Leptospira</taxon>
    </lineage>
</organism>
<evidence type="ECO:0000313" key="8">
    <source>
        <dbReference type="EMBL" id="PJZ25940.1"/>
    </source>
</evidence>
<comment type="caution">
    <text evidence="8">The sequence shown here is derived from an EMBL/GenBank/DDBJ whole genome shotgun (WGS) entry which is preliminary data.</text>
</comment>
<dbReference type="PANTHER" id="PTHR43872">
    <property type="entry name" value="MONOOXYGENASE, PUTATIVE (AFU_ORTHOLOGUE AFUA_8G02570)-RELATED"/>
    <property type="match status" value="1"/>
</dbReference>
<keyword evidence="9" id="KW-1185">Reference proteome</keyword>
<keyword evidence="7 8" id="KW-0503">Monooxygenase</keyword>
<evidence type="ECO:0000256" key="2">
    <source>
        <dbReference type="ARBA" id="ARBA00010139"/>
    </source>
</evidence>
<dbReference type="OrthoDB" id="312624at2"/>
<proteinExistence type="inferred from homology"/>
<dbReference type="Proteomes" id="UP000232196">
    <property type="component" value="Unassembled WGS sequence"/>
</dbReference>
<name>A0A2M9XE61_9LEPT</name>
<keyword evidence="4" id="KW-0274">FAD</keyword>
<dbReference type="InterPro" id="IPR036188">
    <property type="entry name" value="FAD/NAD-bd_sf"/>
</dbReference>
<dbReference type="PANTHER" id="PTHR43872:SF1">
    <property type="entry name" value="MONOOXYGENASE, PUTATIVE (AFU_ORTHOLOGUE AFUA_8G02570)-RELATED"/>
    <property type="match status" value="1"/>
</dbReference>
<dbReference type="GO" id="GO:0050660">
    <property type="term" value="F:flavin adenine dinucleotide binding"/>
    <property type="evidence" value="ECO:0007669"/>
    <property type="project" value="InterPro"/>
</dbReference>
<comment type="similarity">
    <text evidence="2">Belongs to the FAD-binding monooxygenase family.</text>
</comment>
<evidence type="ECO:0000256" key="7">
    <source>
        <dbReference type="ARBA" id="ARBA00023033"/>
    </source>
</evidence>
<dbReference type="Pfam" id="PF00743">
    <property type="entry name" value="FMO-like"/>
    <property type="match status" value="1"/>
</dbReference>
<keyword evidence="3" id="KW-0285">Flavoprotein</keyword>
<dbReference type="InterPro" id="IPR051820">
    <property type="entry name" value="FAD-binding_MO"/>
</dbReference>
<evidence type="ECO:0000256" key="6">
    <source>
        <dbReference type="ARBA" id="ARBA00023002"/>
    </source>
</evidence>
<dbReference type="SUPFAM" id="SSF51905">
    <property type="entry name" value="FAD/NAD(P)-binding domain"/>
    <property type="match status" value="1"/>
</dbReference>
<dbReference type="GO" id="GO:0050661">
    <property type="term" value="F:NADP binding"/>
    <property type="evidence" value="ECO:0007669"/>
    <property type="project" value="InterPro"/>
</dbReference>
<evidence type="ECO:0000313" key="9">
    <source>
        <dbReference type="Proteomes" id="UP000232196"/>
    </source>
</evidence>
<dbReference type="InterPro" id="IPR020946">
    <property type="entry name" value="Flavin_mOase-like"/>
</dbReference>
<accession>A0A2M9XE61</accession>
<reference evidence="8 9" key="1">
    <citation type="submission" date="2017-07" db="EMBL/GenBank/DDBJ databases">
        <title>Leptospira spp. isolated from tropical soils.</title>
        <authorList>
            <person name="Thibeaux R."/>
            <person name="Iraola G."/>
            <person name="Ferres I."/>
            <person name="Bierque E."/>
            <person name="Girault D."/>
            <person name="Soupe-Gilbert M.-E."/>
            <person name="Picardeau M."/>
            <person name="Goarant C."/>
        </authorList>
    </citation>
    <scope>NUCLEOTIDE SEQUENCE [LARGE SCALE GENOMIC DNA]</scope>
    <source>
        <strain evidence="8 9">MCA1-C-A1</strain>
    </source>
</reference>